<dbReference type="EC" id="3.2.1.22" evidence="5"/>
<feature type="signal peptide" evidence="6">
    <location>
        <begin position="1"/>
        <end position="22"/>
    </location>
</feature>
<dbReference type="Gene3D" id="2.60.40.1180">
    <property type="entry name" value="Golgi alpha-mannosidase II"/>
    <property type="match status" value="1"/>
</dbReference>
<dbReference type="InterPro" id="IPR013785">
    <property type="entry name" value="Aldolase_TIM"/>
</dbReference>
<dbReference type="InterPro" id="IPR002241">
    <property type="entry name" value="Glyco_hydro_27"/>
</dbReference>
<dbReference type="CDD" id="cd14792">
    <property type="entry name" value="GH27"/>
    <property type="match status" value="1"/>
</dbReference>
<dbReference type="InterPro" id="IPR038637">
    <property type="entry name" value="NPCBM_sf"/>
</dbReference>
<evidence type="ECO:0000256" key="1">
    <source>
        <dbReference type="ARBA" id="ARBA00009743"/>
    </source>
</evidence>
<dbReference type="Pfam" id="PF08305">
    <property type="entry name" value="NPCBM"/>
    <property type="match status" value="2"/>
</dbReference>
<dbReference type="PRINTS" id="PR00740">
    <property type="entry name" value="GLHYDRLASE27"/>
</dbReference>
<comment type="similarity">
    <text evidence="1 5">Belongs to the glycosyl hydrolase 27 family.</text>
</comment>
<evidence type="ECO:0000313" key="8">
    <source>
        <dbReference type="EMBL" id="MFD2069171.1"/>
    </source>
</evidence>
<dbReference type="Proteomes" id="UP001597369">
    <property type="component" value="Unassembled WGS sequence"/>
</dbReference>
<gene>
    <name evidence="8" type="ORF">ACFSKU_19970</name>
</gene>
<keyword evidence="2 6" id="KW-0732">Signal</keyword>
<dbReference type="SUPFAM" id="SSF51445">
    <property type="entry name" value="(Trans)glycosidases"/>
    <property type="match status" value="1"/>
</dbReference>
<dbReference type="PANTHER" id="PTHR11452">
    <property type="entry name" value="ALPHA-GALACTOSIDASE/ALPHA-N-ACETYLGALACTOSAMINIDASE"/>
    <property type="match status" value="1"/>
</dbReference>
<dbReference type="SUPFAM" id="SSF49785">
    <property type="entry name" value="Galactose-binding domain-like"/>
    <property type="match status" value="2"/>
</dbReference>
<dbReference type="SMART" id="SM00776">
    <property type="entry name" value="NPCBM"/>
    <property type="match status" value="1"/>
</dbReference>
<keyword evidence="3 5" id="KW-0378">Hydrolase</keyword>
<sequence>MKIATLALSLSLFGLATGASLAQKVTKQKDFHQWAATPPMGWNSWDSYGPTVTEAEVKANADYMAKNLKSSGWEYVVVDIRWYVSNDKAHGYNQTNPEYNIDEYGRFIPAINRFPSAANGKGFKPLADYVHSKGLKFGIHIMRGIPVVAVKQNLPIKGSTATAQDIYSEEDQCRWLRDMYTIVPGKPGSQEYYNSLFDLYASWGLDFVKIDDLSSPIYFAGEVEMIRKAIDRTGRKIVLSTSPGETPVDKAHHVQQHANMWRTVGDFWDSWLQLKEHFDVFARWNQYRKPGAYPDGDMLPLGRLSIRGERGDDRMTAFTKDEQYTLMTLWSIFKSPLMFGGDLPSNDDFTLSLLTNKDVLNVLNNSTNNKELFHTEHQVGWVADDPETGDKYLALFNIADQVEAVESKAIWTSEVINRQTKEAGQLLDIDISGATKLYLAVTDAEDGIEWDHANWIAPTLYNEKGDSLQLTSLKWDKAKSGWGKATVNAGVAGSPLIVNDNQYANGIGTHSNSVIEYTLPKGYTRFRALVGLDKAGADQNVGATVKFLVFTEEPAGPMPPNSAKVAVQLKQLGFEAAKVKDLWSGKDMGMFKGEFAPALNRHGAGLYRISPVKKKKI</sequence>
<dbReference type="InterPro" id="IPR013780">
    <property type="entry name" value="Glyco_hydro_b"/>
</dbReference>
<evidence type="ECO:0000313" key="9">
    <source>
        <dbReference type="Proteomes" id="UP001597369"/>
    </source>
</evidence>
<dbReference type="RefSeq" id="WP_229957315.1">
    <property type="nucleotide sequence ID" value="NZ_JAJJWI010000001.1"/>
</dbReference>
<keyword evidence="5" id="KW-1015">Disulfide bond</keyword>
<dbReference type="Gene3D" id="3.20.20.70">
    <property type="entry name" value="Aldolase class I"/>
    <property type="match status" value="1"/>
</dbReference>
<comment type="caution">
    <text evidence="8">The sequence shown here is derived from an EMBL/GenBank/DDBJ whole genome shotgun (WGS) entry which is preliminary data.</text>
</comment>
<evidence type="ECO:0000256" key="5">
    <source>
        <dbReference type="RuleBase" id="RU361168"/>
    </source>
</evidence>
<organism evidence="8 9">
    <name type="scientific">Pontibacter silvestris</name>
    <dbReference type="NCBI Taxonomy" id="2305183"/>
    <lineage>
        <taxon>Bacteria</taxon>
        <taxon>Pseudomonadati</taxon>
        <taxon>Bacteroidota</taxon>
        <taxon>Cytophagia</taxon>
        <taxon>Cytophagales</taxon>
        <taxon>Hymenobacteraceae</taxon>
        <taxon>Pontibacter</taxon>
    </lineage>
</organism>
<dbReference type="Pfam" id="PF16499">
    <property type="entry name" value="Melibiase_2"/>
    <property type="match status" value="2"/>
</dbReference>
<keyword evidence="9" id="KW-1185">Reference proteome</keyword>
<evidence type="ECO:0000256" key="4">
    <source>
        <dbReference type="ARBA" id="ARBA00023295"/>
    </source>
</evidence>
<dbReference type="EMBL" id="JBHUHV010000058">
    <property type="protein sequence ID" value="MFD2069171.1"/>
    <property type="molecule type" value="Genomic_DNA"/>
</dbReference>
<evidence type="ECO:0000256" key="2">
    <source>
        <dbReference type="ARBA" id="ARBA00022729"/>
    </source>
</evidence>
<dbReference type="PANTHER" id="PTHR11452:SF42">
    <property type="entry name" value="ALPHA-GALACTOSIDASE"/>
    <property type="match status" value="1"/>
</dbReference>
<dbReference type="InterPro" id="IPR017853">
    <property type="entry name" value="GH"/>
</dbReference>
<feature type="chain" id="PRO_5047502387" description="Alpha-galactosidase" evidence="6">
    <location>
        <begin position="23"/>
        <end position="617"/>
    </location>
</feature>
<comment type="catalytic activity">
    <reaction evidence="5">
        <text>Hydrolysis of terminal, non-reducing alpha-D-galactose residues in alpha-D-galactosides, including galactose oligosaccharides, galactomannans and galactolipids.</text>
        <dbReference type="EC" id="3.2.1.22"/>
    </reaction>
</comment>
<proteinExistence type="inferred from homology"/>
<dbReference type="InterPro" id="IPR041233">
    <property type="entry name" value="Melibiase_C"/>
</dbReference>
<reference evidence="9" key="1">
    <citation type="journal article" date="2019" name="Int. J. Syst. Evol. Microbiol.">
        <title>The Global Catalogue of Microorganisms (GCM) 10K type strain sequencing project: providing services to taxonomists for standard genome sequencing and annotation.</title>
        <authorList>
            <consortium name="The Broad Institute Genomics Platform"/>
            <consortium name="The Broad Institute Genome Sequencing Center for Infectious Disease"/>
            <person name="Wu L."/>
            <person name="Ma J."/>
        </authorList>
    </citation>
    <scope>NUCLEOTIDE SEQUENCE [LARGE SCALE GENOMIC DNA]</scope>
    <source>
        <strain evidence="9">JCM 16545</strain>
    </source>
</reference>
<accession>A0ABW4X4U2</accession>
<evidence type="ECO:0000256" key="6">
    <source>
        <dbReference type="SAM" id="SignalP"/>
    </source>
</evidence>
<name>A0ABW4X4U2_9BACT</name>
<dbReference type="InterPro" id="IPR008979">
    <property type="entry name" value="Galactose-bd-like_sf"/>
</dbReference>
<dbReference type="Gene3D" id="2.60.120.1060">
    <property type="entry name" value="NPCBM/NEW2 domain"/>
    <property type="match status" value="2"/>
</dbReference>
<evidence type="ECO:0000259" key="7">
    <source>
        <dbReference type="SMART" id="SM00776"/>
    </source>
</evidence>
<evidence type="ECO:0000256" key="3">
    <source>
        <dbReference type="ARBA" id="ARBA00022801"/>
    </source>
</evidence>
<feature type="domain" description="Glycosyl hydrolase family 98 putative carbohydrate-binding module" evidence="7">
    <location>
        <begin position="463"/>
        <end position="576"/>
    </location>
</feature>
<protein>
    <recommendedName>
        <fullName evidence="5">Alpha-galactosidase</fullName>
        <ecNumber evidence="5">3.2.1.22</ecNumber>
    </recommendedName>
    <alternativeName>
        <fullName evidence="5">Melibiase</fullName>
    </alternativeName>
</protein>
<keyword evidence="4 5" id="KW-0326">Glycosidase</keyword>
<dbReference type="InterPro" id="IPR013222">
    <property type="entry name" value="Glyco_hyd_98_carb-bd"/>
</dbReference>
<dbReference type="Pfam" id="PF17801">
    <property type="entry name" value="Melibiase_C"/>
    <property type="match status" value="1"/>
</dbReference>